<accession>A0A0F9EQR4</accession>
<organism evidence="1">
    <name type="scientific">marine sediment metagenome</name>
    <dbReference type="NCBI Taxonomy" id="412755"/>
    <lineage>
        <taxon>unclassified sequences</taxon>
        <taxon>metagenomes</taxon>
        <taxon>ecological metagenomes</taxon>
    </lineage>
</organism>
<evidence type="ECO:0008006" key="2">
    <source>
        <dbReference type="Google" id="ProtNLM"/>
    </source>
</evidence>
<comment type="caution">
    <text evidence="1">The sequence shown here is derived from an EMBL/GenBank/DDBJ whole genome shotgun (WGS) entry which is preliminary data.</text>
</comment>
<evidence type="ECO:0000313" key="1">
    <source>
        <dbReference type="EMBL" id="KKL76379.1"/>
    </source>
</evidence>
<reference evidence="1" key="1">
    <citation type="journal article" date="2015" name="Nature">
        <title>Complex archaea that bridge the gap between prokaryotes and eukaryotes.</title>
        <authorList>
            <person name="Spang A."/>
            <person name="Saw J.H."/>
            <person name="Jorgensen S.L."/>
            <person name="Zaremba-Niedzwiedzka K."/>
            <person name="Martijn J."/>
            <person name="Lind A.E."/>
            <person name="van Eijk R."/>
            <person name="Schleper C."/>
            <person name="Guy L."/>
            <person name="Ettema T.J."/>
        </authorList>
    </citation>
    <scope>NUCLEOTIDE SEQUENCE</scope>
</reference>
<protein>
    <recommendedName>
        <fullName evidence="2">Large polyvalent protein associated domain-containing protein</fullName>
    </recommendedName>
</protein>
<feature type="non-terminal residue" evidence="1">
    <location>
        <position position="1"/>
    </location>
</feature>
<name>A0A0F9EQR4_9ZZZZ</name>
<dbReference type="EMBL" id="LAZR01024066">
    <property type="protein sequence ID" value="KKL76379.1"/>
    <property type="molecule type" value="Genomic_DNA"/>
</dbReference>
<dbReference type="AlphaFoldDB" id="A0A0F9EQR4"/>
<sequence length="669" mass="76649">HTRKDEPFDYAPHWGKRFKDGMGRFAAEHTKMEFLFTWLDGEADLGTVWTNLFKPIADAETAEHEKMFAAEQRMKLIFGKYPTGLQDPRFWTRRIFVPEIGKSFTRGSLISVGLHLGNEYNLDVLKRGEKWSDPQLAAVKAQLEDRDWQTINELWVWFDEYWPDVAKLMKDLTGVVPAKVQATPFLSPTGRNMRGGYMPLRYDGGRSERQLTFDESKSVQELYGGHYARVMTRDGHTKERTDSGGKPIYLDLAVVTEHVTNVIHDLTHRRALLDVDKLTQDKEVADAIIETAGRQMYRQIRPWLRNVASDYRQPMNHWEAILNHVRGGASVVNMGYKVTTAIVQWLGYSQTYQLLGAKYSAIGLRKFYADGVPYEGQQRAKDFVFERSWYMRRRMRTFDRDMRDQMKHLGQVTNVRKSFFFMIGFMDMGVALPTWLGAYQKVMDGDVEGVEAGNEHLAIDFADGMVRRSQGSGSPKDLAQIQTGHPLMKLFTLFYSYFGNLYNLFQRLGKMTKSVKDVPAFASAMITLWFLPAILAELIAGRGPDDDEDWDEWFKRTAYIWGLYPLSSVIGIRDVANAMGPYGYDASAAFEAFSSLGRTAQIPIKLIDPDEEVSRADVRALVLTAGYFTKTPAKQVWITGEYMFDVMTNEEDPETVTEAVRNLAYARRR</sequence>
<gene>
    <name evidence="1" type="ORF">LCGC14_2045480</name>
</gene>
<proteinExistence type="predicted"/>